<reference evidence="1" key="1">
    <citation type="journal article" date="2015" name="Nature">
        <title>Complex archaea that bridge the gap between prokaryotes and eukaryotes.</title>
        <authorList>
            <person name="Spang A."/>
            <person name="Saw J.H."/>
            <person name="Jorgensen S.L."/>
            <person name="Zaremba-Niedzwiedzka K."/>
            <person name="Martijn J."/>
            <person name="Lind A.E."/>
            <person name="van Eijk R."/>
            <person name="Schleper C."/>
            <person name="Guy L."/>
            <person name="Ettema T.J."/>
        </authorList>
    </citation>
    <scope>NUCLEOTIDE SEQUENCE</scope>
</reference>
<comment type="caution">
    <text evidence="1">The sequence shown here is derived from an EMBL/GenBank/DDBJ whole genome shotgun (WGS) entry which is preliminary data.</text>
</comment>
<accession>A0A0F9BCD9</accession>
<dbReference type="EMBL" id="LAZR01038513">
    <property type="protein sequence ID" value="KKL19360.1"/>
    <property type="molecule type" value="Genomic_DNA"/>
</dbReference>
<evidence type="ECO:0000313" key="1">
    <source>
        <dbReference type="EMBL" id="KKL19360.1"/>
    </source>
</evidence>
<name>A0A0F9BCD9_9ZZZZ</name>
<proteinExistence type="predicted"/>
<sequence>MKYKDWDEEFYSSIVGNDKAFVCCLCMCEIKHKFLHWLKYHRRDEE</sequence>
<dbReference type="AlphaFoldDB" id="A0A0F9BCD9"/>
<protein>
    <submittedName>
        <fullName evidence="1">Uncharacterized protein</fullName>
    </submittedName>
</protein>
<gene>
    <name evidence="1" type="ORF">LCGC14_2466250</name>
</gene>
<organism evidence="1">
    <name type="scientific">marine sediment metagenome</name>
    <dbReference type="NCBI Taxonomy" id="412755"/>
    <lineage>
        <taxon>unclassified sequences</taxon>
        <taxon>metagenomes</taxon>
        <taxon>ecological metagenomes</taxon>
    </lineage>
</organism>